<dbReference type="Proteomes" id="UP000729402">
    <property type="component" value="Unassembled WGS sequence"/>
</dbReference>
<dbReference type="Pfam" id="PF03134">
    <property type="entry name" value="TB2_DP1_HVA22"/>
    <property type="match status" value="1"/>
</dbReference>
<reference evidence="3" key="1">
    <citation type="journal article" date="2021" name="bioRxiv">
        <title>Whole Genome Assembly and Annotation of Northern Wild Rice, Zizania palustris L., Supports a Whole Genome Duplication in the Zizania Genus.</title>
        <authorList>
            <person name="Haas M."/>
            <person name="Kono T."/>
            <person name="Macchietto M."/>
            <person name="Millas R."/>
            <person name="McGilp L."/>
            <person name="Shao M."/>
            <person name="Duquette J."/>
            <person name="Hirsch C.N."/>
            <person name="Kimball J."/>
        </authorList>
    </citation>
    <scope>NUCLEOTIDE SEQUENCE</scope>
    <source>
        <tissue evidence="3">Fresh leaf tissue</tissue>
    </source>
</reference>
<dbReference type="InterPro" id="IPR004345">
    <property type="entry name" value="TB2_DP1_HVA22"/>
</dbReference>
<proteinExistence type="predicted"/>
<dbReference type="PANTHER" id="PTHR12300:SF117">
    <property type="entry name" value="LP05237P-RELATED"/>
    <property type="match status" value="1"/>
</dbReference>
<feature type="compositionally biased region" description="Low complexity" evidence="1">
    <location>
        <begin position="290"/>
        <end position="303"/>
    </location>
</feature>
<name>A0A8J5TGH6_ZIZPA</name>
<dbReference type="AlphaFoldDB" id="A0A8J5TGH6"/>
<dbReference type="EMBL" id="JAAALK010000283">
    <property type="protein sequence ID" value="KAG8076596.1"/>
    <property type="molecule type" value="Genomic_DNA"/>
</dbReference>
<feature type="region of interest" description="Disordered" evidence="1">
    <location>
        <begin position="375"/>
        <end position="395"/>
    </location>
</feature>
<evidence type="ECO:0000313" key="4">
    <source>
        <dbReference type="Proteomes" id="UP000729402"/>
    </source>
</evidence>
<dbReference type="OrthoDB" id="434647at2759"/>
<feature type="compositionally biased region" description="Polar residues" evidence="1">
    <location>
        <begin position="375"/>
        <end position="390"/>
    </location>
</feature>
<accession>A0A8J5TGH6</accession>
<feature type="region of interest" description="Disordered" evidence="1">
    <location>
        <begin position="290"/>
        <end position="360"/>
    </location>
</feature>
<protein>
    <recommendedName>
        <fullName evidence="5">HVA22-like protein</fullName>
    </recommendedName>
</protein>
<evidence type="ECO:0000256" key="1">
    <source>
        <dbReference type="SAM" id="MobiDB-lite"/>
    </source>
</evidence>
<feature type="compositionally biased region" description="Pro residues" evidence="1">
    <location>
        <begin position="304"/>
        <end position="330"/>
    </location>
</feature>
<evidence type="ECO:0000313" key="3">
    <source>
        <dbReference type="EMBL" id="KAG8076596.1"/>
    </source>
</evidence>
<evidence type="ECO:0000256" key="2">
    <source>
        <dbReference type="SAM" id="Phobius"/>
    </source>
</evidence>
<evidence type="ECO:0008006" key="5">
    <source>
        <dbReference type="Google" id="ProtNLM"/>
    </source>
</evidence>
<organism evidence="3 4">
    <name type="scientific">Zizania palustris</name>
    <name type="common">Northern wild rice</name>
    <dbReference type="NCBI Taxonomy" id="103762"/>
    <lineage>
        <taxon>Eukaryota</taxon>
        <taxon>Viridiplantae</taxon>
        <taxon>Streptophyta</taxon>
        <taxon>Embryophyta</taxon>
        <taxon>Tracheophyta</taxon>
        <taxon>Spermatophyta</taxon>
        <taxon>Magnoliopsida</taxon>
        <taxon>Liliopsida</taxon>
        <taxon>Poales</taxon>
        <taxon>Poaceae</taxon>
        <taxon>BOP clade</taxon>
        <taxon>Oryzoideae</taxon>
        <taxon>Oryzeae</taxon>
        <taxon>Zizaniinae</taxon>
        <taxon>Zizania</taxon>
    </lineage>
</organism>
<comment type="caution">
    <text evidence="3">The sequence shown here is derived from an EMBL/GenBank/DDBJ whole genome shotgun (WGS) entry which is preliminary data.</text>
</comment>
<keyword evidence="2" id="KW-1133">Transmembrane helix</keyword>
<keyword evidence="2" id="KW-0472">Membrane</keyword>
<keyword evidence="2" id="KW-0812">Transmembrane</keyword>
<dbReference type="PANTHER" id="PTHR12300">
    <property type="entry name" value="HVA22-LIKE PROTEINS"/>
    <property type="match status" value="1"/>
</dbReference>
<keyword evidence="4" id="KW-1185">Reference proteome</keyword>
<feature type="transmembrane region" description="Helical" evidence="2">
    <location>
        <begin position="551"/>
        <end position="571"/>
    </location>
</feature>
<sequence>MAAADGIVGGDRIASSVPTHILCPSYVDSIAAILYLPSLPSYPPKPLTDSMAHTCRAKPSHAGYKTWRVRGTFPTLPTPATVLVRENSRRQGREAWRLREVSGSFPGCAPSAVSAGDCGGAAIATAIIGSSRSVACLGRKGLRMVVSLVTRVLILILGYAYPAYDCYKTVELNKPEVAQLRFWCQYWILLAILTVFERVGDNFVSWLPMYSEAKLAFIVYLWYPKTQGTTYVYESFFKPYIGKHEAEIDRNLLELRTRASDMAVHYFQKVANYSQTRFYEILQYIASQSQTQGSHHQAQQHQQRPPPPQTRQANPGPPPVPMPSAPPLPSQPAQAQADKAPMPVAPPGAMSPAQLQQPPAPEAVTVTNAITNGTQSTEAAQPNPPTSNASHAPVIPDEETLIQEAIRMTRSRLRRRTAGAGPPPMLERRSDRSIWTLGSLCNHRLPRAASRPPPLAMEKYHSSTRFASFRDAPFALRGALGSSASSFTGMDGLKHTSSLKQAVQPKMLPSGCRPLHTSRPLLAPVANRPLSPHLPLKKPQLNATFSISHRIFGAALGAALISIPLATKFSLMFDV</sequence>
<reference evidence="3" key="2">
    <citation type="submission" date="2021-02" db="EMBL/GenBank/DDBJ databases">
        <authorList>
            <person name="Kimball J.A."/>
            <person name="Haas M.W."/>
            <person name="Macchietto M."/>
            <person name="Kono T."/>
            <person name="Duquette J."/>
            <person name="Shao M."/>
        </authorList>
    </citation>
    <scope>NUCLEOTIDE SEQUENCE</scope>
    <source>
        <tissue evidence="3">Fresh leaf tissue</tissue>
    </source>
</reference>
<gene>
    <name evidence="3" type="ORF">GUJ93_ZPchr0006g45923</name>
</gene>